<dbReference type="InterPro" id="IPR030192">
    <property type="entry name" value="YbdG"/>
</dbReference>
<evidence type="ECO:0000256" key="7">
    <source>
        <dbReference type="ARBA" id="ARBA00023136"/>
    </source>
</evidence>
<reference evidence="12 13" key="1">
    <citation type="submission" date="2018-08" db="EMBL/GenBank/DDBJ databases">
        <title>The draft genome squence of Brumimicrobium sp. N62.</title>
        <authorList>
            <person name="Du Z.-J."/>
            <person name="Luo H.-R."/>
        </authorList>
    </citation>
    <scope>NUCLEOTIDE SEQUENCE [LARGE SCALE GENOMIC DNA]</scope>
    <source>
        <strain evidence="12 13">N62</strain>
    </source>
</reference>
<dbReference type="OrthoDB" id="9775207at2"/>
<dbReference type="SUPFAM" id="SSF50182">
    <property type="entry name" value="Sm-like ribonucleoproteins"/>
    <property type="match status" value="1"/>
</dbReference>
<feature type="transmembrane region" description="Helical" evidence="10">
    <location>
        <begin position="35"/>
        <end position="55"/>
    </location>
</feature>
<evidence type="ECO:0000256" key="1">
    <source>
        <dbReference type="ARBA" id="ARBA00004429"/>
    </source>
</evidence>
<dbReference type="GO" id="GO:0005886">
    <property type="term" value="C:plasma membrane"/>
    <property type="evidence" value="ECO:0007669"/>
    <property type="project" value="UniProtKB-SubCell"/>
</dbReference>
<evidence type="ECO:0000259" key="11">
    <source>
        <dbReference type="Pfam" id="PF00924"/>
    </source>
</evidence>
<keyword evidence="7 10" id="KW-0472">Membrane</keyword>
<comment type="caution">
    <text evidence="12">The sequence shown here is derived from an EMBL/GenBank/DDBJ whole genome shotgun (WGS) entry which is preliminary data.</text>
</comment>
<dbReference type="RefSeq" id="WP_116880701.1">
    <property type="nucleotide sequence ID" value="NZ_QURB01000004.1"/>
</dbReference>
<dbReference type="Pfam" id="PF00924">
    <property type="entry name" value="MS_channel_2nd"/>
    <property type="match status" value="1"/>
</dbReference>
<keyword evidence="2" id="KW-1003">Cell membrane</keyword>
<keyword evidence="6" id="KW-0346">Stress response</keyword>
<accession>A0A3E1EXL2</accession>
<organism evidence="12 13">
    <name type="scientific">Brumimicrobium aurantiacum</name>
    <dbReference type="NCBI Taxonomy" id="1737063"/>
    <lineage>
        <taxon>Bacteria</taxon>
        <taxon>Pseudomonadati</taxon>
        <taxon>Bacteroidota</taxon>
        <taxon>Flavobacteriia</taxon>
        <taxon>Flavobacteriales</taxon>
        <taxon>Crocinitomicaceae</taxon>
        <taxon>Brumimicrobium</taxon>
    </lineage>
</organism>
<keyword evidence="13" id="KW-1185">Reference proteome</keyword>
<evidence type="ECO:0000256" key="2">
    <source>
        <dbReference type="ARBA" id="ARBA00022475"/>
    </source>
</evidence>
<evidence type="ECO:0000313" key="12">
    <source>
        <dbReference type="EMBL" id="RFC54300.1"/>
    </source>
</evidence>
<dbReference type="InterPro" id="IPR006685">
    <property type="entry name" value="MscS_channel_2nd"/>
</dbReference>
<gene>
    <name evidence="12" type="ORF">DXU93_07680</name>
</gene>
<evidence type="ECO:0000256" key="3">
    <source>
        <dbReference type="ARBA" id="ARBA00022519"/>
    </source>
</evidence>
<dbReference type="InterPro" id="IPR010920">
    <property type="entry name" value="LSM_dom_sf"/>
</dbReference>
<dbReference type="PANTHER" id="PTHR30414:SF0">
    <property type="entry name" value="MINICONDUCTANCE MECHANOSENSITIVE CHANNEL YBDG"/>
    <property type="match status" value="1"/>
</dbReference>
<sequence length="434" mass="50227">MKELVLNWIKSFYSLGNEATKEELLNNPQYQDHEFLWMIGLLIGMILISILMWYLTRQVLLAIIKTIAQKSKTKLDDLLVEKKFFGSIAYILPLMLMDYLFSIVFFAFPDTLELTIRFNDFLIVLVMLISIRRFLNAVRVVLEDKPYFKDKPIGAYVQTVKLIISIVFIIILLSVITNQSPLFFLTSLGAMTAILLLVFKDTILGFVGSIQISANDMLRIGDWITMEKFGADGDVVEINLTTVKIQNFDKTITTIPTYNFISDSFKNWRGMANSGGRRIKRSLNVKIESIKFADDTLIENLSKVRLLSEFIKQQKKEVEKYNQEHGLTDEYQLNARRPTNVGLFRRYVEYYLKNNSDLNQEMSLMVRQLQPGTKGLPIELYCFSKTKVWAEYEIVMADIFDHLFAVVNRFELELHQEVSGSDIRKAIVSNTEEE</sequence>
<feature type="domain" description="Mechanosensitive ion channel MscS" evidence="11">
    <location>
        <begin position="201"/>
        <end position="269"/>
    </location>
</feature>
<keyword evidence="4 10" id="KW-0812">Transmembrane</keyword>
<evidence type="ECO:0000256" key="10">
    <source>
        <dbReference type="SAM" id="Phobius"/>
    </source>
</evidence>
<feature type="transmembrane region" description="Helical" evidence="10">
    <location>
        <begin position="182"/>
        <end position="199"/>
    </location>
</feature>
<comment type="subcellular location">
    <subcellularLocation>
        <location evidence="1">Cell inner membrane</location>
        <topology evidence="1">Multi-pass membrane protein</topology>
    </subcellularLocation>
</comment>
<protein>
    <recommendedName>
        <fullName evidence="8">Mechanosensing system component YbdG</fullName>
    </recommendedName>
    <alternativeName>
        <fullName evidence="9">Mechanosensitive channel homolog YbdG</fullName>
    </alternativeName>
</protein>
<dbReference type="GO" id="GO:0071470">
    <property type="term" value="P:cellular response to osmotic stress"/>
    <property type="evidence" value="ECO:0007669"/>
    <property type="project" value="InterPro"/>
</dbReference>
<keyword evidence="3" id="KW-0997">Cell inner membrane</keyword>
<dbReference type="InterPro" id="IPR023408">
    <property type="entry name" value="MscS_beta-dom_sf"/>
</dbReference>
<feature type="transmembrane region" description="Helical" evidence="10">
    <location>
        <begin position="114"/>
        <end position="135"/>
    </location>
</feature>
<dbReference type="AlphaFoldDB" id="A0A3E1EXL2"/>
<evidence type="ECO:0000256" key="6">
    <source>
        <dbReference type="ARBA" id="ARBA00023016"/>
    </source>
</evidence>
<dbReference type="GO" id="GO:0008381">
    <property type="term" value="F:mechanosensitive monoatomic ion channel activity"/>
    <property type="evidence" value="ECO:0007669"/>
    <property type="project" value="InterPro"/>
</dbReference>
<evidence type="ECO:0000256" key="9">
    <source>
        <dbReference type="ARBA" id="ARBA00093659"/>
    </source>
</evidence>
<dbReference type="Proteomes" id="UP000257127">
    <property type="component" value="Unassembled WGS sequence"/>
</dbReference>
<evidence type="ECO:0000256" key="8">
    <source>
        <dbReference type="ARBA" id="ARBA00093630"/>
    </source>
</evidence>
<dbReference type="PANTHER" id="PTHR30414">
    <property type="entry name" value="MINICONDUCTANCE MECHANOSENSITIVE CHANNEL YBDG"/>
    <property type="match status" value="1"/>
</dbReference>
<dbReference type="FunFam" id="2.30.30.60:FF:000002">
    <property type="entry name" value="Mechanosensitive ion channel family protein"/>
    <property type="match status" value="1"/>
</dbReference>
<name>A0A3E1EXL2_9FLAO</name>
<evidence type="ECO:0000256" key="5">
    <source>
        <dbReference type="ARBA" id="ARBA00022989"/>
    </source>
</evidence>
<feature type="transmembrane region" description="Helical" evidence="10">
    <location>
        <begin position="155"/>
        <end position="176"/>
    </location>
</feature>
<proteinExistence type="predicted"/>
<keyword evidence="5 10" id="KW-1133">Transmembrane helix</keyword>
<feature type="transmembrane region" description="Helical" evidence="10">
    <location>
        <begin position="84"/>
        <end position="108"/>
    </location>
</feature>
<evidence type="ECO:0000256" key="4">
    <source>
        <dbReference type="ARBA" id="ARBA00022692"/>
    </source>
</evidence>
<dbReference type="EMBL" id="QURB01000004">
    <property type="protein sequence ID" value="RFC54300.1"/>
    <property type="molecule type" value="Genomic_DNA"/>
</dbReference>
<evidence type="ECO:0000313" key="13">
    <source>
        <dbReference type="Proteomes" id="UP000257127"/>
    </source>
</evidence>
<dbReference type="Gene3D" id="2.30.30.60">
    <property type="match status" value="1"/>
</dbReference>